<dbReference type="PANTHER" id="PTHR21301">
    <property type="entry name" value="REVERSE TRANSCRIPTASE"/>
    <property type="match status" value="1"/>
</dbReference>
<organism evidence="2 3">
    <name type="scientific">Aedes albopictus</name>
    <name type="common">Asian tiger mosquito</name>
    <name type="synonym">Stegomyia albopicta</name>
    <dbReference type="NCBI Taxonomy" id="7160"/>
    <lineage>
        <taxon>Eukaryota</taxon>
        <taxon>Metazoa</taxon>
        <taxon>Ecdysozoa</taxon>
        <taxon>Arthropoda</taxon>
        <taxon>Hexapoda</taxon>
        <taxon>Insecta</taxon>
        <taxon>Pterygota</taxon>
        <taxon>Neoptera</taxon>
        <taxon>Endopterygota</taxon>
        <taxon>Diptera</taxon>
        <taxon>Nematocera</taxon>
        <taxon>Culicoidea</taxon>
        <taxon>Culicidae</taxon>
        <taxon>Culicinae</taxon>
        <taxon>Aedini</taxon>
        <taxon>Aedes</taxon>
        <taxon>Stegomyia</taxon>
    </lineage>
</organism>
<dbReference type="RefSeq" id="XP_062704355.1">
    <property type="nucleotide sequence ID" value="XM_062848371.1"/>
</dbReference>
<name>A0ABM1XK63_AEDAL</name>
<reference evidence="2" key="2">
    <citation type="submission" date="2025-05" db="UniProtKB">
        <authorList>
            <consortium name="EnsemblMetazoa"/>
        </authorList>
    </citation>
    <scope>IDENTIFICATION</scope>
    <source>
        <strain evidence="2">Foshan</strain>
    </source>
</reference>
<dbReference type="GeneID" id="134286712"/>
<evidence type="ECO:0000313" key="2">
    <source>
        <dbReference type="EnsemblMetazoa" id="AALFPA23_000396.P271"/>
    </source>
</evidence>
<keyword evidence="3" id="KW-1185">Reference proteome</keyword>
<accession>A0ABM1XK63</accession>
<protein>
    <submittedName>
        <fullName evidence="2">Uncharacterized protein</fullName>
    </submittedName>
</protein>
<feature type="region of interest" description="Disordered" evidence="1">
    <location>
        <begin position="78"/>
        <end position="97"/>
    </location>
</feature>
<evidence type="ECO:0000256" key="1">
    <source>
        <dbReference type="SAM" id="MobiDB-lite"/>
    </source>
</evidence>
<dbReference type="Proteomes" id="UP000069940">
    <property type="component" value="Unassembled WGS sequence"/>
</dbReference>
<proteinExistence type="predicted"/>
<dbReference type="EnsemblMetazoa" id="AALFPA23_000396.R271">
    <property type="protein sequence ID" value="AALFPA23_000396.P271"/>
    <property type="gene ID" value="AALFPA23_000396"/>
</dbReference>
<sequence length="407" mass="47334">MKFILNIEIKHTYHNQLFHLRRSLATLSDGSTTSGIPENISTSFLESQTRFNEKNIREKTNRTKQKFINILLRSSERNEEENAVSGNPKAIHNGTQTTIPPETEILLSLGPKFALPMTELQQVPFYHLMADAEQVLRTNPNTVIQDQTWCAVGNVITNYIHRMRNRNNQFEPITKFCNKAEEITRRFLKDNPNILVLKSDKGNKTVLMEASEYQQKMLELLENRNTYSPINVDPTSRFEKQNNSIVKRLHNLDLIDERTSRQLMKHNAGCPRIYGQPKAHKPGLPLRPVVPNITAPSYSLSKFVGKIFQRSLWTTNYRTSKIVDDQLKLNGYPKPLRSQIINRMNERNTNRSIEHSVQNLEYTYLSIPNIPHLSNMIDRVIRREYTQVRLAKYNVRKVNNMFSNDDD</sequence>
<evidence type="ECO:0000313" key="3">
    <source>
        <dbReference type="Proteomes" id="UP000069940"/>
    </source>
</evidence>
<dbReference type="PANTHER" id="PTHR21301:SF10">
    <property type="entry name" value="REVERSE TRANSCRIPTASE DOMAIN-CONTAINING PROTEIN"/>
    <property type="match status" value="1"/>
</dbReference>
<reference evidence="3" key="1">
    <citation type="journal article" date="2015" name="Proc. Natl. Acad. Sci. U.S.A.">
        <title>Genome sequence of the Asian Tiger mosquito, Aedes albopictus, reveals insights into its biology, genetics, and evolution.</title>
        <authorList>
            <person name="Chen X.G."/>
            <person name="Jiang X."/>
            <person name="Gu J."/>
            <person name="Xu M."/>
            <person name="Wu Y."/>
            <person name="Deng Y."/>
            <person name="Zhang C."/>
            <person name="Bonizzoni M."/>
            <person name="Dermauw W."/>
            <person name="Vontas J."/>
            <person name="Armbruster P."/>
            <person name="Huang X."/>
            <person name="Yang Y."/>
            <person name="Zhang H."/>
            <person name="He W."/>
            <person name="Peng H."/>
            <person name="Liu Y."/>
            <person name="Wu K."/>
            <person name="Chen J."/>
            <person name="Lirakis M."/>
            <person name="Topalis P."/>
            <person name="Van Leeuwen T."/>
            <person name="Hall A.B."/>
            <person name="Jiang X."/>
            <person name="Thorpe C."/>
            <person name="Mueller R.L."/>
            <person name="Sun C."/>
            <person name="Waterhouse R.M."/>
            <person name="Yan G."/>
            <person name="Tu Z.J."/>
            <person name="Fang X."/>
            <person name="James A.A."/>
        </authorList>
    </citation>
    <scope>NUCLEOTIDE SEQUENCE [LARGE SCALE GENOMIC DNA]</scope>
    <source>
        <strain evidence="3">Foshan</strain>
    </source>
</reference>